<reference evidence="2" key="1">
    <citation type="journal article" date="2015" name="ISME J.">
        <title>Draft Genome Sequence of Streptomyces incarnatus NRRL8089, which Produces the Nucleoside Antibiotic Sinefungin.</title>
        <authorList>
            <person name="Oshima K."/>
            <person name="Hattori M."/>
            <person name="Shimizu H."/>
            <person name="Fukuda K."/>
            <person name="Nemoto M."/>
            <person name="Inagaki K."/>
            <person name="Tamura T."/>
        </authorList>
    </citation>
    <scope>NUCLEOTIDE SEQUENCE</scope>
    <source>
        <strain evidence="2">FACHB-1375</strain>
    </source>
</reference>
<proteinExistence type="predicted"/>
<evidence type="ECO:0000256" key="1">
    <source>
        <dbReference type="SAM" id="Phobius"/>
    </source>
</evidence>
<dbReference type="Proteomes" id="UP000641646">
    <property type="component" value="Unassembled WGS sequence"/>
</dbReference>
<keyword evidence="3" id="KW-1185">Reference proteome</keyword>
<reference evidence="2" key="2">
    <citation type="submission" date="2020-08" db="EMBL/GenBank/DDBJ databases">
        <authorList>
            <person name="Chen M."/>
            <person name="Teng W."/>
            <person name="Zhao L."/>
            <person name="Hu C."/>
            <person name="Zhou Y."/>
            <person name="Han B."/>
            <person name="Song L."/>
            <person name="Shu W."/>
        </authorList>
    </citation>
    <scope>NUCLEOTIDE SEQUENCE</scope>
    <source>
        <strain evidence="2">FACHB-1375</strain>
    </source>
</reference>
<dbReference type="EMBL" id="JACJPW010000052">
    <property type="protein sequence ID" value="MBD2183304.1"/>
    <property type="molecule type" value="Genomic_DNA"/>
</dbReference>
<comment type="caution">
    <text evidence="2">The sequence shown here is derived from an EMBL/GenBank/DDBJ whole genome shotgun (WGS) entry which is preliminary data.</text>
</comment>
<dbReference type="InterPro" id="IPR011727">
    <property type="entry name" value="CHP02117"/>
</dbReference>
<protein>
    <submittedName>
        <fullName evidence="2">TIGR02117 family protein</fullName>
    </submittedName>
</protein>
<evidence type="ECO:0000313" key="3">
    <source>
        <dbReference type="Proteomes" id="UP000641646"/>
    </source>
</evidence>
<sequence length="241" mass="27186">MSPHSTKSAPRRKLSSLKKICRYFLFSSLSTFTILTIAYFTPTKWCNYSQNACHYTICVSNTGIHTNIVVPVKNDTFNWSDYISIKDIGSDAIANYNYLSFGWGDKAFYMSTPTLADLNIVTTFNALFLPTPSAMHVQKHQVLPHNIEIKCVRVSRKNYLNLMQFINDTFQQDAQGQKIRIPQSHSSYSSFYEAKGSYSIVKNCNNWTAEGLAKANVNTPLWSGLSSAIAFHLKNSCECSP</sequence>
<dbReference type="Pfam" id="PF09601">
    <property type="entry name" value="DUF2459"/>
    <property type="match status" value="1"/>
</dbReference>
<keyword evidence="1" id="KW-0812">Transmembrane</keyword>
<keyword evidence="1" id="KW-0472">Membrane</keyword>
<feature type="transmembrane region" description="Helical" evidence="1">
    <location>
        <begin position="20"/>
        <end position="40"/>
    </location>
</feature>
<dbReference type="NCBIfam" id="TIGR02117">
    <property type="entry name" value="chp_urease_rgn"/>
    <property type="match status" value="1"/>
</dbReference>
<organism evidence="2 3">
    <name type="scientific">Aerosakkonema funiforme FACHB-1375</name>
    <dbReference type="NCBI Taxonomy" id="2949571"/>
    <lineage>
        <taxon>Bacteria</taxon>
        <taxon>Bacillati</taxon>
        <taxon>Cyanobacteriota</taxon>
        <taxon>Cyanophyceae</taxon>
        <taxon>Oscillatoriophycideae</taxon>
        <taxon>Aerosakkonematales</taxon>
        <taxon>Aerosakkonemataceae</taxon>
        <taxon>Aerosakkonema</taxon>
    </lineage>
</organism>
<evidence type="ECO:0000313" key="2">
    <source>
        <dbReference type="EMBL" id="MBD2183304.1"/>
    </source>
</evidence>
<keyword evidence="1" id="KW-1133">Transmembrane helix</keyword>
<gene>
    <name evidence="2" type="ORF">H6G03_19935</name>
</gene>
<dbReference type="AlphaFoldDB" id="A0A926VGI2"/>
<accession>A0A926VGI2</accession>
<name>A0A926VGI2_9CYAN</name>
<dbReference type="RefSeq" id="WP_190467345.1">
    <property type="nucleotide sequence ID" value="NZ_JACJPW010000052.1"/>
</dbReference>